<dbReference type="Proteomes" id="UP000030746">
    <property type="component" value="Unassembled WGS sequence"/>
</dbReference>
<dbReference type="RefSeq" id="XP_009051556.1">
    <property type="nucleotide sequence ID" value="XM_009053308.1"/>
</dbReference>
<dbReference type="CTD" id="20235785"/>
<dbReference type="EMBL" id="KB201304">
    <property type="protein sequence ID" value="ESO97703.1"/>
    <property type="molecule type" value="Genomic_DNA"/>
</dbReference>
<evidence type="ECO:0008006" key="3">
    <source>
        <dbReference type="Google" id="ProtNLM"/>
    </source>
</evidence>
<accession>V4A1K4</accession>
<dbReference type="InterPro" id="IPR035992">
    <property type="entry name" value="Ricin_B-like_lectins"/>
</dbReference>
<keyword evidence="2" id="KW-1185">Reference proteome</keyword>
<proteinExistence type="predicted"/>
<gene>
    <name evidence="1" type="ORF">LOTGIDRAFT_152794</name>
</gene>
<dbReference type="SUPFAM" id="SSF50370">
    <property type="entry name" value="Ricin B-like lectins"/>
    <property type="match status" value="1"/>
</dbReference>
<dbReference type="HOGENOM" id="CLU_2280565_0_0_1"/>
<dbReference type="AlphaFoldDB" id="V4A1K4"/>
<dbReference type="KEGG" id="lgi:LOTGIDRAFT_152794"/>
<name>V4A1K4_LOTGI</name>
<reference evidence="1 2" key="1">
    <citation type="journal article" date="2013" name="Nature">
        <title>Insights into bilaterian evolution from three spiralian genomes.</title>
        <authorList>
            <person name="Simakov O."/>
            <person name="Marletaz F."/>
            <person name="Cho S.J."/>
            <person name="Edsinger-Gonzales E."/>
            <person name="Havlak P."/>
            <person name="Hellsten U."/>
            <person name="Kuo D.H."/>
            <person name="Larsson T."/>
            <person name="Lv J."/>
            <person name="Arendt D."/>
            <person name="Savage R."/>
            <person name="Osoegawa K."/>
            <person name="de Jong P."/>
            <person name="Grimwood J."/>
            <person name="Chapman J.A."/>
            <person name="Shapiro H."/>
            <person name="Aerts A."/>
            <person name="Otillar R.P."/>
            <person name="Terry A.Y."/>
            <person name="Boore J.L."/>
            <person name="Grigoriev I.V."/>
            <person name="Lindberg D.R."/>
            <person name="Seaver E.C."/>
            <person name="Weisblat D.A."/>
            <person name="Putnam N.H."/>
            <person name="Rokhsar D.S."/>
        </authorList>
    </citation>
    <scope>NUCLEOTIDE SEQUENCE [LARGE SCALE GENOMIC DNA]</scope>
</reference>
<evidence type="ECO:0000313" key="1">
    <source>
        <dbReference type="EMBL" id="ESO97703.1"/>
    </source>
</evidence>
<dbReference type="GeneID" id="20235785"/>
<organism evidence="1 2">
    <name type="scientific">Lottia gigantea</name>
    <name type="common">Giant owl limpet</name>
    <dbReference type="NCBI Taxonomy" id="225164"/>
    <lineage>
        <taxon>Eukaryota</taxon>
        <taxon>Metazoa</taxon>
        <taxon>Spiralia</taxon>
        <taxon>Lophotrochozoa</taxon>
        <taxon>Mollusca</taxon>
        <taxon>Gastropoda</taxon>
        <taxon>Patellogastropoda</taxon>
        <taxon>Lottioidea</taxon>
        <taxon>Lottiidae</taxon>
        <taxon>Lottia</taxon>
    </lineage>
</organism>
<protein>
    <recommendedName>
        <fullName evidence="3">Ricin B lectin domain-containing protein</fullName>
    </recommendedName>
</protein>
<dbReference type="Gene3D" id="2.80.10.50">
    <property type="match status" value="1"/>
</dbReference>
<evidence type="ECO:0000313" key="2">
    <source>
        <dbReference type="Proteomes" id="UP000030746"/>
    </source>
</evidence>
<sequence length="102" mass="11761">MVVLVYCNSKYVLKLFESNQHEFRPGGNDYCLHMNTAESYLELDSCTYTVQQKFIWREKGTIIQLLNPGTGKCLYPNTNDEDSTLQVGYCTLDMNVDFAMIK</sequence>